<evidence type="ECO:0000313" key="3">
    <source>
        <dbReference type="Proteomes" id="UP000004722"/>
    </source>
</evidence>
<reference evidence="2 3" key="1">
    <citation type="submission" date="2012-07" db="EMBL/GenBank/DDBJ databases">
        <title>The Genome Sequence of Lactobacillus crispatus FB077-07.</title>
        <authorList>
            <consortium name="The Broad Institute Genome Sequencing Platform"/>
            <person name="Earl A."/>
            <person name="Ward D."/>
            <person name="Feldgarden M."/>
            <person name="Gevers D."/>
            <person name="Saerens B."/>
            <person name="Vaneechoutte M."/>
            <person name="Walker B."/>
            <person name="Young S.K."/>
            <person name="Zeng Q."/>
            <person name="Gargeya S."/>
            <person name="Fitzgerald M."/>
            <person name="Haas B."/>
            <person name="Abouelleil A."/>
            <person name="Alvarado L."/>
            <person name="Arachchi H.M."/>
            <person name="Berlin A.M."/>
            <person name="Chapman S.B."/>
            <person name="Goldberg J."/>
            <person name="Griggs A."/>
            <person name="Gujja S."/>
            <person name="Hansen M."/>
            <person name="Howarth C."/>
            <person name="Imamovic A."/>
            <person name="Larimer J."/>
            <person name="McCowen C."/>
            <person name="Montmayeur A."/>
            <person name="Murphy C."/>
            <person name="Neiman D."/>
            <person name="Pearson M."/>
            <person name="Priest M."/>
            <person name="Roberts A."/>
            <person name="Saif S."/>
            <person name="Shea T."/>
            <person name="Sisk P."/>
            <person name="Sykes S."/>
            <person name="Wortman J."/>
            <person name="Nusbaum C."/>
            <person name="Birren B."/>
        </authorList>
    </citation>
    <scope>NUCLEOTIDE SEQUENCE [LARGE SCALE GENOMIC DNA]</scope>
    <source>
        <strain evidence="2 3">FB077-07</strain>
    </source>
</reference>
<dbReference type="Proteomes" id="UP000004722">
    <property type="component" value="Unassembled WGS sequence"/>
</dbReference>
<dbReference type="HOGENOM" id="CLU_077363_0_0_9"/>
<evidence type="ECO:0000313" key="2">
    <source>
        <dbReference type="EMBL" id="EKB64965.1"/>
    </source>
</evidence>
<dbReference type="RefSeq" id="WP_005729685.1">
    <property type="nucleotide sequence ID" value="NZ_JH932273.1"/>
</dbReference>
<dbReference type="PATRIC" id="fig|883092.3.peg.1868"/>
<evidence type="ECO:0000259" key="1">
    <source>
        <dbReference type="Pfam" id="PF06114"/>
    </source>
</evidence>
<protein>
    <recommendedName>
        <fullName evidence="1">IrrE N-terminal-like domain-containing protein</fullName>
    </recommendedName>
</protein>
<dbReference type="InterPro" id="IPR010359">
    <property type="entry name" value="IrrE_HExxH"/>
</dbReference>
<dbReference type="Gene3D" id="1.10.10.2910">
    <property type="match status" value="1"/>
</dbReference>
<proteinExistence type="predicted"/>
<organism evidence="2 3">
    <name type="scientific">Lactobacillus crispatus FB077-07</name>
    <dbReference type="NCBI Taxonomy" id="883092"/>
    <lineage>
        <taxon>Bacteria</taxon>
        <taxon>Bacillati</taxon>
        <taxon>Bacillota</taxon>
        <taxon>Bacilli</taxon>
        <taxon>Lactobacillales</taxon>
        <taxon>Lactobacillaceae</taxon>
        <taxon>Lactobacillus</taxon>
    </lineage>
</organism>
<gene>
    <name evidence="2" type="ORF">HMPREF9249_01880</name>
</gene>
<name>K1M6V8_9LACO</name>
<dbReference type="Pfam" id="PF06114">
    <property type="entry name" value="Peptidase_M78"/>
    <property type="match status" value="1"/>
</dbReference>
<accession>K1M6V8</accession>
<comment type="caution">
    <text evidence="2">The sequence shown here is derived from an EMBL/GenBank/DDBJ whole genome shotgun (WGS) entry which is preliminary data.</text>
</comment>
<feature type="domain" description="IrrE N-terminal-like" evidence="1">
    <location>
        <begin position="111"/>
        <end position="221"/>
    </location>
</feature>
<dbReference type="AlphaFoldDB" id="K1M6V8"/>
<sequence length="267" mass="30149">MPGYEYRLIPEDSYESSNDIANSIVEDTALKYNVPKSEVRYPMVINYLYSIIGTCDICAYTPNLIFPFENNGQNALNDFNYGLTARNISFTAQSIDEVSTTFANRVCGFTLFPASGPIMFLNASINTWGRIIFTIIHELSHAYQALDDPTYKSSVALINAQKSQGNPYPEELQPIETEANIIASNVYVPEDSLKKEIMNKSFNQMKDIYGMSSAALHNRLKNFLHYTIGMSINAALEYTLAFRNNNTIKMDICRSYCIQSLHNPVVF</sequence>
<dbReference type="EMBL" id="AGZG01000096">
    <property type="protein sequence ID" value="EKB64965.1"/>
    <property type="molecule type" value="Genomic_DNA"/>
</dbReference>